<evidence type="ECO:0000256" key="4">
    <source>
        <dbReference type="ARBA" id="ARBA00035178"/>
    </source>
</evidence>
<protein>
    <recommendedName>
        <fullName evidence="4 5">Large ribosomal subunit protein bL32</fullName>
    </recommendedName>
</protein>
<name>A0A8A0RN61_9FIRM</name>
<dbReference type="GO" id="GO:0015934">
    <property type="term" value="C:large ribosomal subunit"/>
    <property type="evidence" value="ECO:0007669"/>
    <property type="project" value="InterPro"/>
</dbReference>
<evidence type="ECO:0000256" key="3">
    <source>
        <dbReference type="ARBA" id="ARBA00023274"/>
    </source>
</evidence>
<evidence type="ECO:0000313" key="6">
    <source>
        <dbReference type="EMBL" id="QSQ09841.1"/>
    </source>
</evidence>
<evidence type="ECO:0000256" key="1">
    <source>
        <dbReference type="ARBA" id="ARBA00008560"/>
    </source>
</evidence>
<keyword evidence="3 5" id="KW-0687">Ribonucleoprotein</keyword>
<keyword evidence="7" id="KW-1185">Reference proteome</keyword>
<sequence>MANPKRRHSKSRRDKRRANWKLSLPGLVECPQCHSPKLPHRVCAECGYYKNREVIAVK</sequence>
<dbReference type="PANTHER" id="PTHR35534:SF1">
    <property type="entry name" value="LARGE RIBOSOMAL SUBUNIT PROTEIN BL32"/>
    <property type="match status" value="1"/>
</dbReference>
<dbReference type="PANTHER" id="PTHR35534">
    <property type="entry name" value="50S RIBOSOMAL PROTEIN L32"/>
    <property type="match status" value="1"/>
</dbReference>
<keyword evidence="2 5" id="KW-0689">Ribosomal protein</keyword>
<dbReference type="SUPFAM" id="SSF57829">
    <property type="entry name" value="Zn-binding ribosomal proteins"/>
    <property type="match status" value="1"/>
</dbReference>
<dbReference type="GO" id="GO:0006412">
    <property type="term" value="P:translation"/>
    <property type="evidence" value="ECO:0007669"/>
    <property type="project" value="UniProtKB-UniRule"/>
</dbReference>
<dbReference type="InterPro" id="IPR002677">
    <property type="entry name" value="Ribosomal_bL32"/>
</dbReference>
<organism evidence="6 7">
    <name type="scientific">Koleobacter methoxysyntrophicus</name>
    <dbReference type="NCBI Taxonomy" id="2751313"/>
    <lineage>
        <taxon>Bacteria</taxon>
        <taxon>Bacillati</taxon>
        <taxon>Bacillota</taxon>
        <taxon>Clostridia</taxon>
        <taxon>Koleobacterales</taxon>
        <taxon>Koleobacteraceae</taxon>
        <taxon>Koleobacter</taxon>
    </lineage>
</organism>
<evidence type="ECO:0000313" key="7">
    <source>
        <dbReference type="Proteomes" id="UP000662904"/>
    </source>
</evidence>
<dbReference type="KEGG" id="kme:H0A61_02222"/>
<dbReference type="EMBL" id="CP059066">
    <property type="protein sequence ID" value="QSQ09841.1"/>
    <property type="molecule type" value="Genomic_DNA"/>
</dbReference>
<dbReference type="Pfam" id="PF01783">
    <property type="entry name" value="Ribosomal_L32p"/>
    <property type="match status" value="1"/>
</dbReference>
<dbReference type="InterPro" id="IPR011332">
    <property type="entry name" value="Ribosomal_zn-bd"/>
</dbReference>
<reference evidence="6" key="1">
    <citation type="submission" date="2020-07" db="EMBL/GenBank/DDBJ databases">
        <title>Koleobacter methoxysyntrophicus gen. nov., sp. nov., a novel anaerobic bacterium isolated from deep subsurface oil field and proposal of Koleobacterales ord. nov. in the phylum Firmicutes.</title>
        <authorList>
            <person name="Sakamoto S."/>
            <person name="Tamaki H."/>
        </authorList>
    </citation>
    <scope>NUCLEOTIDE SEQUENCE</scope>
    <source>
        <strain evidence="6">NRmbB1</strain>
    </source>
</reference>
<dbReference type="Proteomes" id="UP000662904">
    <property type="component" value="Chromosome"/>
</dbReference>
<comment type="similarity">
    <text evidence="1 5">Belongs to the bacterial ribosomal protein bL32 family.</text>
</comment>
<dbReference type="GO" id="GO:0003735">
    <property type="term" value="F:structural constituent of ribosome"/>
    <property type="evidence" value="ECO:0007669"/>
    <property type="project" value="InterPro"/>
</dbReference>
<evidence type="ECO:0000256" key="5">
    <source>
        <dbReference type="HAMAP-Rule" id="MF_00340"/>
    </source>
</evidence>
<dbReference type="NCBIfam" id="TIGR01031">
    <property type="entry name" value="rpmF_bact"/>
    <property type="match status" value="1"/>
</dbReference>
<gene>
    <name evidence="5 6" type="primary">rpmF</name>
    <name evidence="6" type="ORF">H0A61_02222</name>
</gene>
<dbReference type="HAMAP" id="MF_00340">
    <property type="entry name" value="Ribosomal_bL32"/>
    <property type="match status" value="1"/>
</dbReference>
<accession>A0A8A0RN61</accession>
<dbReference type="InterPro" id="IPR044957">
    <property type="entry name" value="Ribosomal_bL32_bact"/>
</dbReference>
<proteinExistence type="inferred from homology"/>
<dbReference type="RefSeq" id="WP_206707176.1">
    <property type="nucleotide sequence ID" value="NZ_CP059066.1"/>
</dbReference>
<dbReference type="AlphaFoldDB" id="A0A8A0RN61"/>
<evidence type="ECO:0000256" key="2">
    <source>
        <dbReference type="ARBA" id="ARBA00022980"/>
    </source>
</evidence>